<organism evidence="1 2">
    <name type="scientific">Geomonas terrae</name>
    <dbReference type="NCBI Taxonomy" id="2562681"/>
    <lineage>
        <taxon>Bacteria</taxon>
        <taxon>Pseudomonadati</taxon>
        <taxon>Thermodesulfobacteriota</taxon>
        <taxon>Desulfuromonadia</taxon>
        <taxon>Geobacterales</taxon>
        <taxon>Geobacteraceae</taxon>
        <taxon>Geomonas</taxon>
    </lineage>
</organism>
<evidence type="ECO:0000313" key="1">
    <source>
        <dbReference type="EMBL" id="TGU71546.1"/>
    </source>
</evidence>
<gene>
    <name evidence="1" type="ORF">E4633_14640</name>
</gene>
<protein>
    <submittedName>
        <fullName evidence="1">Uncharacterized protein</fullName>
    </submittedName>
</protein>
<keyword evidence="2" id="KW-1185">Reference proteome</keyword>
<evidence type="ECO:0000313" key="2">
    <source>
        <dbReference type="Proteomes" id="UP000306416"/>
    </source>
</evidence>
<name>A0A4S1CEV1_9BACT</name>
<dbReference type="Proteomes" id="UP000306416">
    <property type="component" value="Unassembled WGS sequence"/>
</dbReference>
<reference evidence="1 2" key="1">
    <citation type="submission" date="2019-04" db="EMBL/GenBank/DDBJ databases">
        <title>Geobacter oryzae sp. nov., ferric-reducing bacteria isolated from paddy soil.</title>
        <authorList>
            <person name="Xu Z."/>
            <person name="Masuda Y."/>
            <person name="Itoh H."/>
            <person name="Senoo K."/>
        </authorList>
    </citation>
    <scope>NUCLEOTIDE SEQUENCE [LARGE SCALE GENOMIC DNA]</scope>
    <source>
        <strain evidence="1 2">Red111</strain>
    </source>
</reference>
<dbReference type="AlphaFoldDB" id="A0A4S1CEV1"/>
<dbReference type="RefSeq" id="WP_135871238.1">
    <property type="nucleotide sequence ID" value="NZ_SRSC01000003.1"/>
</dbReference>
<accession>A0A4S1CEV1</accession>
<sequence>MSIVDVCGHTSLCKKHFNPGIAEPHLLPLTGDTMLQLGHLWAPIGGHYSKPMAAWRTTGKAATDIPATAFPVFTIDTAMVISA</sequence>
<dbReference type="EMBL" id="SRSC01000003">
    <property type="protein sequence ID" value="TGU71546.1"/>
    <property type="molecule type" value="Genomic_DNA"/>
</dbReference>
<comment type="caution">
    <text evidence="1">The sequence shown here is derived from an EMBL/GenBank/DDBJ whole genome shotgun (WGS) entry which is preliminary data.</text>
</comment>
<proteinExistence type="predicted"/>